<evidence type="ECO:0000256" key="3">
    <source>
        <dbReference type="ARBA" id="ARBA00022692"/>
    </source>
</evidence>
<accession>A0A9W8P1I2</accession>
<gene>
    <name evidence="7" type="ORF">DFH05DRAFT_1396781</name>
</gene>
<keyword evidence="3 6" id="KW-0812">Transmembrane</keyword>
<feature type="transmembrane region" description="Helical" evidence="6">
    <location>
        <begin position="228"/>
        <end position="252"/>
    </location>
</feature>
<feature type="transmembrane region" description="Helical" evidence="6">
    <location>
        <begin position="189"/>
        <end position="222"/>
    </location>
</feature>
<dbReference type="InterPro" id="IPR007941">
    <property type="entry name" value="DUF726"/>
</dbReference>
<dbReference type="PANTHER" id="PTHR17920:SF22">
    <property type="entry name" value="DUF726 DOMAIN PROTEIN (AFU_ORTHOLOGUE AFUA_2G12860)"/>
    <property type="match status" value="1"/>
</dbReference>
<keyword evidence="5 6" id="KW-0472">Membrane</keyword>
<evidence type="ECO:0000256" key="1">
    <source>
        <dbReference type="ARBA" id="ARBA00004141"/>
    </source>
</evidence>
<sequence length="559" mass="60178">MAVTLEKIAPPTDLTDSDQHALFQYIFRRLASYRNAAELYALAESQLSALSEQKKQKVKDEFSKSLNEWAQELVDKTYMVCGQPDGDECPELDEFADTSIGDLPPISPQRLSSVLNAALFLSIAATKQYSARTRSFLFNNIPKDSVPDEELIVTTLKRPDQALQEAQQKAEASTQDHASKGKTLRMVGMGLGAIAGGVLVGVTGGLAAPLIGASITTILGWLGIGGTAAGLLASGLAGSSAICGALFGVYGAKSTANMVERHTREIRDLAILPVSSNTNGDETLGVRLCISGWLSSESDVTAPWTVFGGDDTLALRWEVKALEELSDALYTLIKTNTMKYLRAEIIRHTVFATLMASLGPMALLKIGEIIDNPWMNTKALALKAGAVLGDLLSDRVFGKRPVTLIGYSFGSLVILEALKRVASRPPSETSHLIQDVYIFGTPASVDSALWSSVRRVVTGRLINGYASQDYVLAVLSRATDVSWKVAGLHPVDVQGVENVHFEDIDGHTKWRGKIGECLRRVAAPGIKDEEVEAQLKNVAAMDVVNIEMTEEEALSSKGL</sequence>
<dbReference type="InterPro" id="IPR029058">
    <property type="entry name" value="AB_hydrolase_fold"/>
</dbReference>
<dbReference type="PANTHER" id="PTHR17920">
    <property type="entry name" value="TRANSMEMBRANE AND COILED-COIL DOMAIN-CONTAINING PROTEIN 4 TMCO4"/>
    <property type="match status" value="1"/>
</dbReference>
<organism evidence="7 8">
    <name type="scientific">Lentinula detonsa</name>
    <dbReference type="NCBI Taxonomy" id="2804962"/>
    <lineage>
        <taxon>Eukaryota</taxon>
        <taxon>Fungi</taxon>
        <taxon>Dikarya</taxon>
        <taxon>Basidiomycota</taxon>
        <taxon>Agaricomycotina</taxon>
        <taxon>Agaricomycetes</taxon>
        <taxon>Agaricomycetidae</taxon>
        <taxon>Agaricales</taxon>
        <taxon>Marasmiineae</taxon>
        <taxon>Omphalotaceae</taxon>
        <taxon>Lentinula</taxon>
    </lineage>
</organism>
<dbReference type="SUPFAM" id="SSF53474">
    <property type="entry name" value="alpha/beta-Hydrolases"/>
    <property type="match status" value="1"/>
</dbReference>
<comment type="similarity">
    <text evidence="2">Belongs to the TMCO4 family.</text>
</comment>
<reference evidence="7 8" key="1">
    <citation type="journal article" date="2023" name="Proc. Natl. Acad. Sci. U.S.A.">
        <title>A global phylogenomic analysis of the shiitake genus Lentinula.</title>
        <authorList>
            <person name="Sierra-Patev S."/>
            <person name="Min B."/>
            <person name="Naranjo-Ortiz M."/>
            <person name="Looney B."/>
            <person name="Konkel Z."/>
            <person name="Slot J.C."/>
            <person name="Sakamoto Y."/>
            <person name="Steenwyk J.L."/>
            <person name="Rokas A."/>
            <person name="Carro J."/>
            <person name="Camarero S."/>
            <person name="Ferreira P."/>
            <person name="Molpeceres G."/>
            <person name="Ruiz-Duenas F.J."/>
            <person name="Serrano A."/>
            <person name="Henrissat B."/>
            <person name="Drula E."/>
            <person name="Hughes K.W."/>
            <person name="Mata J.L."/>
            <person name="Ishikawa N.K."/>
            <person name="Vargas-Isla R."/>
            <person name="Ushijima S."/>
            <person name="Smith C.A."/>
            <person name="Donoghue J."/>
            <person name="Ahrendt S."/>
            <person name="Andreopoulos W."/>
            <person name="He G."/>
            <person name="LaButti K."/>
            <person name="Lipzen A."/>
            <person name="Ng V."/>
            <person name="Riley R."/>
            <person name="Sandor L."/>
            <person name="Barry K."/>
            <person name="Martinez A.T."/>
            <person name="Xiao Y."/>
            <person name="Gibbons J.G."/>
            <person name="Terashima K."/>
            <person name="Grigoriev I.V."/>
            <person name="Hibbett D."/>
        </authorList>
    </citation>
    <scope>NUCLEOTIDE SEQUENCE [LARGE SCALE GENOMIC DNA]</scope>
    <source>
        <strain evidence="7 8">TFB7810</strain>
    </source>
</reference>
<comment type="subcellular location">
    <subcellularLocation>
        <location evidence="1">Membrane</location>
        <topology evidence="1">Multi-pass membrane protein</topology>
    </subcellularLocation>
</comment>
<evidence type="ECO:0000256" key="6">
    <source>
        <dbReference type="SAM" id="Phobius"/>
    </source>
</evidence>
<dbReference type="EMBL" id="JANVFU010000006">
    <property type="protein sequence ID" value="KAJ3744799.1"/>
    <property type="molecule type" value="Genomic_DNA"/>
</dbReference>
<evidence type="ECO:0000256" key="4">
    <source>
        <dbReference type="ARBA" id="ARBA00022989"/>
    </source>
</evidence>
<evidence type="ECO:0000256" key="2">
    <source>
        <dbReference type="ARBA" id="ARBA00009824"/>
    </source>
</evidence>
<evidence type="ECO:0000313" key="7">
    <source>
        <dbReference type="EMBL" id="KAJ3744799.1"/>
    </source>
</evidence>
<dbReference type="Pfam" id="PF05277">
    <property type="entry name" value="DUF726"/>
    <property type="match status" value="1"/>
</dbReference>
<evidence type="ECO:0000256" key="5">
    <source>
        <dbReference type="ARBA" id="ARBA00023136"/>
    </source>
</evidence>
<evidence type="ECO:0000313" key="8">
    <source>
        <dbReference type="Proteomes" id="UP001142393"/>
    </source>
</evidence>
<keyword evidence="4 6" id="KW-1133">Transmembrane helix</keyword>
<dbReference type="Proteomes" id="UP001142393">
    <property type="component" value="Unassembled WGS sequence"/>
</dbReference>
<dbReference type="GO" id="GO:0016020">
    <property type="term" value="C:membrane"/>
    <property type="evidence" value="ECO:0007669"/>
    <property type="project" value="UniProtKB-SubCell"/>
</dbReference>
<proteinExistence type="inferred from homology"/>
<comment type="caution">
    <text evidence="7">The sequence shown here is derived from an EMBL/GenBank/DDBJ whole genome shotgun (WGS) entry which is preliminary data.</text>
</comment>
<dbReference type="AlphaFoldDB" id="A0A9W8P1I2"/>
<keyword evidence="8" id="KW-1185">Reference proteome</keyword>
<name>A0A9W8P1I2_9AGAR</name>
<protein>
    <submittedName>
        <fullName evidence="7">DUF726-domain-containing protein</fullName>
    </submittedName>
</protein>